<name>A0A0A2H2E3_9FLAO</name>
<dbReference type="PANTHER" id="PTHR10625">
    <property type="entry name" value="HISTONE DEACETYLASE HDAC1-RELATED"/>
    <property type="match status" value="1"/>
</dbReference>
<dbReference type="InterPro" id="IPR023801">
    <property type="entry name" value="His_deacetylse_dom"/>
</dbReference>
<dbReference type="Gene3D" id="3.40.800.20">
    <property type="entry name" value="Histone deacetylase domain"/>
    <property type="match status" value="1"/>
</dbReference>
<dbReference type="KEGG" id="ddo:I597_0479"/>
<dbReference type="CDD" id="cd09993">
    <property type="entry name" value="HDAC_classIV"/>
    <property type="match status" value="1"/>
</dbReference>
<dbReference type="InterPro" id="IPR044150">
    <property type="entry name" value="HDAC_classIV"/>
</dbReference>
<dbReference type="InterPro" id="IPR037138">
    <property type="entry name" value="His_deacetylse_dom_sf"/>
</dbReference>
<accession>A0A0A2H2E3</accession>
<dbReference type="GO" id="GO:0004407">
    <property type="term" value="F:histone deacetylase activity"/>
    <property type="evidence" value="ECO:0007669"/>
    <property type="project" value="InterPro"/>
</dbReference>
<comment type="caution">
    <text evidence="4">The sequence shown here is derived from an EMBL/GenBank/DDBJ whole genome shotgun (WGS) entry which is preliminary data.</text>
</comment>
<keyword evidence="2" id="KW-0378">Hydrolase</keyword>
<evidence type="ECO:0000256" key="1">
    <source>
        <dbReference type="ARBA" id="ARBA00005947"/>
    </source>
</evidence>
<sequence length="300" mass="33810">MLKIAFHPIYKHPLPEGHRFPMEKYDLLPKQLVYEGTCDEHNFFEPVQVAHEHILRCHTTEYVENLKALAIDPRAQRKTGFPLSQELVDRELIITQGTIDGCHYALDNGIAMNIAGGTHHAYTDHGEAFCLLNDQAIAARYLQANELAKKILIVDLDVHQGNGTAEIFTGDDSVFTFSMHGKANYPFRKEISDLDIALETDTGDQEYLDILKKTLPTLIKEQQPDFIFYLCGVDILASDKLGKLGCSIEGCKERDRFVLQTCFDLKIPVQCSMGGGYSPDIKVIIDAHANTFRTAQDIYF</sequence>
<dbReference type="GO" id="GO:0040029">
    <property type="term" value="P:epigenetic regulation of gene expression"/>
    <property type="evidence" value="ECO:0007669"/>
    <property type="project" value="TreeGrafter"/>
</dbReference>
<feature type="domain" description="Histone deacetylase" evidence="3">
    <location>
        <begin position="18"/>
        <end position="280"/>
    </location>
</feature>
<comment type="similarity">
    <text evidence="1">Belongs to the histone deacetylase family.</text>
</comment>
<evidence type="ECO:0000259" key="3">
    <source>
        <dbReference type="Pfam" id="PF00850"/>
    </source>
</evidence>
<evidence type="ECO:0000313" key="4">
    <source>
        <dbReference type="EMBL" id="KGO06800.1"/>
    </source>
</evidence>
<dbReference type="GO" id="GO:0016787">
    <property type="term" value="F:hydrolase activity"/>
    <property type="evidence" value="ECO:0007669"/>
    <property type="project" value="UniProtKB-KW"/>
</dbReference>
<dbReference type="InterPro" id="IPR000286">
    <property type="entry name" value="HDACs"/>
</dbReference>
<dbReference type="PATRIC" id="fig|1300343.5.peg.484"/>
<dbReference type="RefSeq" id="WP_035326001.1">
    <property type="nucleotide sequence ID" value="NZ_CP015125.1"/>
</dbReference>
<dbReference type="SUPFAM" id="SSF52768">
    <property type="entry name" value="Arginase/deacetylase"/>
    <property type="match status" value="1"/>
</dbReference>
<dbReference type="AlphaFoldDB" id="A0A0A2H2E3"/>
<dbReference type="PANTHER" id="PTHR10625:SF19">
    <property type="entry name" value="HISTONE DEACETYLASE 12"/>
    <property type="match status" value="1"/>
</dbReference>
<gene>
    <name evidence="4" type="ORF">NV36_08040</name>
</gene>
<dbReference type="EMBL" id="JSAQ01000001">
    <property type="protein sequence ID" value="KGO06800.1"/>
    <property type="molecule type" value="Genomic_DNA"/>
</dbReference>
<keyword evidence="5" id="KW-1185">Reference proteome</keyword>
<evidence type="ECO:0000256" key="2">
    <source>
        <dbReference type="ARBA" id="ARBA00022801"/>
    </source>
</evidence>
<dbReference type="OrthoDB" id="9808367at2"/>
<protein>
    <submittedName>
        <fullName evidence="4">Deacetylase</fullName>
    </submittedName>
</protein>
<dbReference type="Proteomes" id="UP000030140">
    <property type="component" value="Unassembled WGS sequence"/>
</dbReference>
<dbReference type="Pfam" id="PF00850">
    <property type="entry name" value="Hist_deacetyl"/>
    <property type="match status" value="1"/>
</dbReference>
<evidence type="ECO:0000313" key="5">
    <source>
        <dbReference type="Proteomes" id="UP000030140"/>
    </source>
</evidence>
<proteinExistence type="inferred from homology"/>
<organism evidence="4 5">
    <name type="scientific">Dokdonia donghaensis DSW-1</name>
    <dbReference type="NCBI Taxonomy" id="1300343"/>
    <lineage>
        <taxon>Bacteria</taxon>
        <taxon>Pseudomonadati</taxon>
        <taxon>Bacteroidota</taxon>
        <taxon>Flavobacteriia</taxon>
        <taxon>Flavobacteriales</taxon>
        <taxon>Flavobacteriaceae</taxon>
        <taxon>Dokdonia</taxon>
    </lineage>
</organism>
<reference evidence="4 5" key="1">
    <citation type="submission" date="2014-10" db="EMBL/GenBank/DDBJ databases">
        <title>Draft genome sequence of the proteorhodopsin-containing marine bacterium Dokdonia donghaensis.</title>
        <authorList>
            <person name="Gomez-Consarnau L."/>
            <person name="Gonzalez J.M."/>
            <person name="Riedel T."/>
            <person name="Jaenicke S."/>
            <person name="Wagner-Doebler I."/>
            <person name="Fuhrman J.A."/>
        </authorList>
    </citation>
    <scope>NUCLEOTIDE SEQUENCE [LARGE SCALE GENOMIC DNA]</scope>
    <source>
        <strain evidence="4 5">DSW-1</strain>
    </source>
</reference>
<dbReference type="PRINTS" id="PR01270">
    <property type="entry name" value="HDASUPER"/>
</dbReference>
<dbReference type="InterPro" id="IPR023696">
    <property type="entry name" value="Ureohydrolase_dom_sf"/>
</dbReference>